<dbReference type="PANTHER" id="PTHR10061">
    <property type="entry name" value="S-FORMYLGLUTATHIONE HYDROLASE"/>
    <property type="match status" value="1"/>
</dbReference>
<organism evidence="7 8">
    <name type="scientific">Staphylococcus agnetis</name>
    <dbReference type="NCBI Taxonomy" id="985762"/>
    <lineage>
        <taxon>Bacteria</taxon>
        <taxon>Bacillati</taxon>
        <taxon>Bacillota</taxon>
        <taxon>Bacilli</taxon>
        <taxon>Bacillales</taxon>
        <taxon>Staphylococcaceae</taxon>
        <taxon>Staphylococcus</taxon>
    </lineage>
</organism>
<dbReference type="Proteomes" id="UP000646308">
    <property type="component" value="Unassembled WGS sequence"/>
</dbReference>
<keyword evidence="3" id="KW-0719">Serine esterase</keyword>
<comment type="catalytic activity">
    <reaction evidence="5">
        <text>S-formylglutathione + H2O = formate + glutathione + H(+)</text>
        <dbReference type="Rhea" id="RHEA:14961"/>
        <dbReference type="ChEBI" id="CHEBI:15377"/>
        <dbReference type="ChEBI" id="CHEBI:15378"/>
        <dbReference type="ChEBI" id="CHEBI:15740"/>
        <dbReference type="ChEBI" id="CHEBI:57688"/>
        <dbReference type="ChEBI" id="CHEBI:57925"/>
        <dbReference type="EC" id="3.1.2.12"/>
    </reaction>
</comment>
<evidence type="ECO:0000256" key="1">
    <source>
        <dbReference type="ARBA" id="ARBA00005622"/>
    </source>
</evidence>
<evidence type="ECO:0000256" key="4">
    <source>
        <dbReference type="ARBA" id="ARBA00022801"/>
    </source>
</evidence>
<comment type="caution">
    <text evidence="7">The sequence shown here is derived from an EMBL/GenBank/DDBJ whole genome shotgun (WGS) entry which is preliminary data.</text>
</comment>
<evidence type="ECO:0000256" key="5">
    <source>
        <dbReference type="ARBA" id="ARBA00047590"/>
    </source>
</evidence>
<dbReference type="PANTHER" id="PTHR10061:SF0">
    <property type="entry name" value="S-FORMYLGLUTATHIONE HYDROLASE"/>
    <property type="match status" value="1"/>
</dbReference>
<reference evidence="7" key="1">
    <citation type="submission" date="2019-11" db="EMBL/GenBank/DDBJ databases">
        <title>Whole genome comparisons of Staphylococcus agnetis isolates from cattle and chickens.</title>
        <authorList>
            <person name="Rhoads D."/>
            <person name="Shwani A."/>
            <person name="Adkins P."/>
            <person name="Calcutt M."/>
            <person name="Middleton J."/>
        </authorList>
    </citation>
    <scope>NUCLEOTIDE SEQUENCE</scope>
    <source>
        <strain evidence="7">1387</strain>
    </source>
</reference>
<dbReference type="AlphaFoldDB" id="A0A2T4MEG8"/>
<comment type="similarity">
    <text evidence="1">Belongs to the esterase D family.</text>
</comment>
<dbReference type="SUPFAM" id="SSF53474">
    <property type="entry name" value="alpha/beta-Hydrolases"/>
    <property type="match status" value="1"/>
</dbReference>
<evidence type="ECO:0000256" key="6">
    <source>
        <dbReference type="PIRSR" id="PIRSR614186-1"/>
    </source>
</evidence>
<evidence type="ECO:0000313" key="7">
    <source>
        <dbReference type="EMBL" id="NJI01787.1"/>
    </source>
</evidence>
<dbReference type="Pfam" id="PF00756">
    <property type="entry name" value="Esterase"/>
    <property type="match status" value="1"/>
</dbReference>
<dbReference type="InterPro" id="IPR000801">
    <property type="entry name" value="Esterase-like"/>
</dbReference>
<gene>
    <name evidence="7" type="ORF">GLV84_02765</name>
</gene>
<dbReference type="RefSeq" id="WP_107368530.1">
    <property type="nucleotide sequence ID" value="NZ_CP045927.1"/>
</dbReference>
<evidence type="ECO:0000256" key="3">
    <source>
        <dbReference type="ARBA" id="ARBA00022487"/>
    </source>
</evidence>
<dbReference type="InterPro" id="IPR014186">
    <property type="entry name" value="S-formylglutathione_hydrol"/>
</dbReference>
<dbReference type="GO" id="GO:0052689">
    <property type="term" value="F:carboxylic ester hydrolase activity"/>
    <property type="evidence" value="ECO:0007669"/>
    <property type="project" value="UniProtKB-KW"/>
</dbReference>
<keyword evidence="4" id="KW-0378">Hydrolase</keyword>
<feature type="active site" description="Charge relay system" evidence="6">
    <location>
        <position position="234"/>
    </location>
</feature>
<dbReference type="GO" id="GO:0046294">
    <property type="term" value="P:formaldehyde catabolic process"/>
    <property type="evidence" value="ECO:0007669"/>
    <property type="project" value="InterPro"/>
</dbReference>
<accession>A0A2T4MEG8</accession>
<protein>
    <recommendedName>
        <fullName evidence="2">S-formylglutathione hydrolase</fullName>
        <ecNumber evidence="2">3.1.2.12</ecNumber>
    </recommendedName>
</protein>
<dbReference type="InterPro" id="IPR029058">
    <property type="entry name" value="AB_hydrolase_fold"/>
</dbReference>
<dbReference type="EC" id="3.1.2.12" evidence="2"/>
<dbReference type="GO" id="GO:0005829">
    <property type="term" value="C:cytosol"/>
    <property type="evidence" value="ECO:0007669"/>
    <property type="project" value="TreeGrafter"/>
</dbReference>
<proteinExistence type="inferred from homology"/>
<dbReference type="GeneID" id="57692790"/>
<name>A0A2T4MEG8_9STAP</name>
<dbReference type="GO" id="GO:0018738">
    <property type="term" value="F:S-formylglutathione hydrolase activity"/>
    <property type="evidence" value="ECO:0007669"/>
    <property type="project" value="UniProtKB-EC"/>
</dbReference>
<evidence type="ECO:0000256" key="2">
    <source>
        <dbReference type="ARBA" id="ARBA00012479"/>
    </source>
</evidence>
<feature type="active site" description="Charge relay system" evidence="6">
    <location>
        <position position="121"/>
    </location>
</feature>
<sequence length="255" mass="29208">MALIEMNYKSKTLGMHQSFTVILPEDDSYFNLSCKPKLLKSLLLLHGISSDHASYVRYTSIERYANKHQLAIIMPSADHSFYTNMKYGHSYYDYVLEVWDYVHQVLPLSQERKDHFIAGHSMGGYGTLRYALTAGERFSKAAPLSSAIDVSQVYEFVYPDFKPAAIAGEDYLPIGTEYDPYHLVDEAIKKGKAVPEIVMMCGTEDPLYESNTQFFDYISKHNIPSRLIANAGEHNYDYWDKAIKTIIEMFTTEDE</sequence>
<dbReference type="EMBL" id="WMFL01000041">
    <property type="protein sequence ID" value="NJI01787.1"/>
    <property type="molecule type" value="Genomic_DNA"/>
</dbReference>
<evidence type="ECO:0000313" key="8">
    <source>
        <dbReference type="Proteomes" id="UP000646308"/>
    </source>
</evidence>
<feature type="active site" description="Charge relay system" evidence="6">
    <location>
        <position position="205"/>
    </location>
</feature>
<dbReference type="Gene3D" id="3.40.50.1820">
    <property type="entry name" value="alpha/beta hydrolase"/>
    <property type="match status" value="1"/>
</dbReference>